<evidence type="ECO:0000259" key="2">
    <source>
        <dbReference type="Pfam" id="PF01266"/>
    </source>
</evidence>
<accession>A0A345ZQG5</accession>
<sequence length="453" mass="49880">MSQTSDQAASTWYETTSVPRPARPRLNFDLDVDVCVIGAGLAGLTVAREVAERGWSVAVLEAGRVADAASGRNTGFVLPGFGADIDDIVERVGLDHAKQLWALSERGLDYVRRTIVDTDMPGTDPMPGWLHISKTDNDRAVRADIERLRWIGADVEYWSKDRVREVLPNPRYFGAAHYRSAFHIHPLNYALGLAALAEKAGVRIFEDTPALEIDPAGVRKRIVTPDGRLRAPHVVLAGNVQLGGLMPRLAATLLPVSTFVVVTEPLGPQLDEVIRYRGAVSDTNRADNHYRIVDGNRLQWSGRMRTWDAEPRRIGRSLVADIRRNFPSLGKVDIAHVWRGTLGRTVHRMPQIGEIERGVWVAGGFGGHGLNTTAMAGELIGRGIVDADQTWRLFAPYELVWAGGRPGRAFAQAVYWGSRPVEAVAGMVARQRERARTRKQARLASRRAPVAAP</sequence>
<feature type="domain" description="FAD dependent oxidoreductase" evidence="2">
    <location>
        <begin position="33"/>
        <end position="380"/>
    </location>
</feature>
<evidence type="ECO:0000256" key="1">
    <source>
        <dbReference type="ARBA" id="ARBA00023002"/>
    </source>
</evidence>
<organism evidence="3 4">
    <name type="scientific">Pseudolabrys taiwanensis</name>
    <dbReference type="NCBI Taxonomy" id="331696"/>
    <lineage>
        <taxon>Bacteria</taxon>
        <taxon>Pseudomonadati</taxon>
        <taxon>Pseudomonadota</taxon>
        <taxon>Alphaproteobacteria</taxon>
        <taxon>Hyphomicrobiales</taxon>
        <taxon>Xanthobacteraceae</taxon>
        <taxon>Pseudolabrys</taxon>
    </lineage>
</organism>
<dbReference type="SUPFAM" id="SSF51905">
    <property type="entry name" value="FAD/NAD(P)-binding domain"/>
    <property type="match status" value="1"/>
</dbReference>
<dbReference type="EMBL" id="CP031417">
    <property type="protein sequence ID" value="AXK79162.1"/>
    <property type="molecule type" value="Genomic_DNA"/>
</dbReference>
<dbReference type="InterPro" id="IPR006076">
    <property type="entry name" value="FAD-dep_OxRdtase"/>
</dbReference>
<dbReference type="PANTHER" id="PTHR13847:SF281">
    <property type="entry name" value="FAD DEPENDENT OXIDOREDUCTASE DOMAIN-CONTAINING PROTEIN"/>
    <property type="match status" value="1"/>
</dbReference>
<reference evidence="3 4" key="1">
    <citation type="submission" date="2018-07" db="EMBL/GenBank/DDBJ databases">
        <authorList>
            <person name="Quirk P.G."/>
            <person name="Krulwich T.A."/>
        </authorList>
    </citation>
    <scope>NUCLEOTIDE SEQUENCE [LARGE SCALE GENOMIC DNA]</scope>
    <source>
        <strain evidence="3 4">CC-BB4</strain>
    </source>
</reference>
<dbReference type="RefSeq" id="WP_115687580.1">
    <property type="nucleotide sequence ID" value="NZ_CP031417.1"/>
</dbReference>
<dbReference type="AlphaFoldDB" id="A0A345ZQG5"/>
<name>A0A345ZQG5_9HYPH</name>
<dbReference type="Gene3D" id="3.30.9.10">
    <property type="entry name" value="D-Amino Acid Oxidase, subunit A, domain 2"/>
    <property type="match status" value="1"/>
</dbReference>
<evidence type="ECO:0000313" key="4">
    <source>
        <dbReference type="Proteomes" id="UP000254889"/>
    </source>
</evidence>
<dbReference type="Gene3D" id="3.50.50.60">
    <property type="entry name" value="FAD/NAD(P)-binding domain"/>
    <property type="match status" value="1"/>
</dbReference>
<dbReference type="InterPro" id="IPR036188">
    <property type="entry name" value="FAD/NAD-bd_sf"/>
</dbReference>
<dbReference type="KEGG" id="ptaw:DW352_00695"/>
<evidence type="ECO:0000313" key="3">
    <source>
        <dbReference type="EMBL" id="AXK79162.1"/>
    </source>
</evidence>
<dbReference type="GO" id="GO:0005737">
    <property type="term" value="C:cytoplasm"/>
    <property type="evidence" value="ECO:0007669"/>
    <property type="project" value="TreeGrafter"/>
</dbReference>
<gene>
    <name evidence="3" type="ORF">DW352_00695</name>
</gene>
<proteinExistence type="predicted"/>
<dbReference type="Proteomes" id="UP000254889">
    <property type="component" value="Chromosome"/>
</dbReference>
<dbReference type="PANTHER" id="PTHR13847">
    <property type="entry name" value="SARCOSINE DEHYDROGENASE-RELATED"/>
    <property type="match status" value="1"/>
</dbReference>
<keyword evidence="1" id="KW-0560">Oxidoreductase</keyword>
<keyword evidence="4" id="KW-1185">Reference proteome</keyword>
<dbReference type="OrthoDB" id="9806601at2"/>
<dbReference type="Pfam" id="PF01266">
    <property type="entry name" value="DAO"/>
    <property type="match status" value="1"/>
</dbReference>
<protein>
    <submittedName>
        <fullName evidence="3">FAD-binding oxidoreductase</fullName>
    </submittedName>
</protein>
<dbReference type="GO" id="GO:0016491">
    <property type="term" value="F:oxidoreductase activity"/>
    <property type="evidence" value="ECO:0007669"/>
    <property type="project" value="UniProtKB-KW"/>
</dbReference>